<protein>
    <submittedName>
        <fullName evidence="6">Putative sialin-like</fullName>
    </submittedName>
</protein>
<evidence type="ECO:0000256" key="2">
    <source>
        <dbReference type="ARBA" id="ARBA00022692"/>
    </source>
</evidence>
<sequence length="201" mass="21704">MSNTSAILVTRLRNTIFHPRDSGYKSRVDDPDGAEGEKTHGIYHISGEDTGENVHKEADADGGGCWGVRYTLCLLLFLGITQIYMTRVCLSIAITGEFDWDATTQGLILGSFFYGYVAPTSWRAGGRGPGWAPRVRAGRGPVVPPDGGVAAVRLRVQGTLHRQQGPAGPRAGRHLPYDSHDDGDLDSPPRPSSGRNHRLLG</sequence>
<dbReference type="GO" id="GO:0022857">
    <property type="term" value="F:transmembrane transporter activity"/>
    <property type="evidence" value="ECO:0007669"/>
    <property type="project" value="TreeGrafter"/>
</dbReference>
<evidence type="ECO:0000256" key="1">
    <source>
        <dbReference type="ARBA" id="ARBA00004141"/>
    </source>
</evidence>
<comment type="caution">
    <text evidence="6">The sequence shown here is derived from an EMBL/GenBank/DDBJ whole genome shotgun (WGS) entry which is preliminary data.</text>
</comment>
<dbReference type="EMBL" id="QCYY01002568">
    <property type="protein sequence ID" value="ROT69372.1"/>
    <property type="molecule type" value="Genomic_DNA"/>
</dbReference>
<name>A0A423SYY4_PENVA</name>
<dbReference type="STRING" id="6689.A0A423SYY4"/>
<dbReference type="GO" id="GO:0006820">
    <property type="term" value="P:monoatomic anion transport"/>
    <property type="evidence" value="ECO:0007669"/>
    <property type="project" value="TreeGrafter"/>
</dbReference>
<keyword evidence="3" id="KW-1133">Transmembrane helix</keyword>
<evidence type="ECO:0000313" key="7">
    <source>
        <dbReference type="Proteomes" id="UP000283509"/>
    </source>
</evidence>
<feature type="region of interest" description="Disordered" evidence="5">
    <location>
        <begin position="160"/>
        <end position="201"/>
    </location>
</feature>
<evidence type="ECO:0000256" key="4">
    <source>
        <dbReference type="ARBA" id="ARBA00023136"/>
    </source>
</evidence>
<dbReference type="Proteomes" id="UP000283509">
    <property type="component" value="Unassembled WGS sequence"/>
</dbReference>
<dbReference type="PANTHER" id="PTHR11662">
    <property type="entry name" value="SOLUTE CARRIER FAMILY 17"/>
    <property type="match status" value="1"/>
</dbReference>
<evidence type="ECO:0000313" key="6">
    <source>
        <dbReference type="EMBL" id="ROT69372.1"/>
    </source>
</evidence>
<dbReference type="OrthoDB" id="2985014at2759"/>
<accession>A0A423SYY4</accession>
<dbReference type="GO" id="GO:0016020">
    <property type="term" value="C:membrane"/>
    <property type="evidence" value="ECO:0007669"/>
    <property type="project" value="UniProtKB-SubCell"/>
</dbReference>
<proteinExistence type="predicted"/>
<comment type="subcellular location">
    <subcellularLocation>
        <location evidence="1">Membrane</location>
        <topology evidence="1">Multi-pass membrane protein</topology>
    </subcellularLocation>
</comment>
<reference evidence="6 7" key="1">
    <citation type="submission" date="2018-04" db="EMBL/GenBank/DDBJ databases">
        <authorList>
            <person name="Zhang X."/>
            <person name="Yuan J."/>
            <person name="Li F."/>
            <person name="Xiang J."/>
        </authorList>
    </citation>
    <scope>NUCLEOTIDE SEQUENCE [LARGE SCALE GENOMIC DNA]</scope>
    <source>
        <tissue evidence="6">Muscle</tissue>
    </source>
</reference>
<evidence type="ECO:0000256" key="3">
    <source>
        <dbReference type="ARBA" id="ARBA00022989"/>
    </source>
</evidence>
<dbReference type="PANTHER" id="PTHR11662:SF399">
    <property type="entry name" value="FI19708P1-RELATED"/>
    <property type="match status" value="1"/>
</dbReference>
<reference evidence="6 7" key="2">
    <citation type="submission" date="2019-01" db="EMBL/GenBank/DDBJ databases">
        <title>The decoding of complex shrimp genome reveals the adaptation for benthos swimmer, frequently molting mechanism and breeding impact on genome.</title>
        <authorList>
            <person name="Sun Y."/>
            <person name="Gao Y."/>
            <person name="Yu Y."/>
        </authorList>
    </citation>
    <scope>NUCLEOTIDE SEQUENCE [LARGE SCALE GENOMIC DNA]</scope>
    <source>
        <tissue evidence="6">Muscle</tissue>
    </source>
</reference>
<evidence type="ECO:0000256" key="5">
    <source>
        <dbReference type="SAM" id="MobiDB-lite"/>
    </source>
</evidence>
<dbReference type="AlphaFoldDB" id="A0A423SYY4"/>
<dbReference type="InterPro" id="IPR050382">
    <property type="entry name" value="MFS_Na/Anion_cotransporter"/>
</dbReference>
<keyword evidence="4" id="KW-0472">Membrane</keyword>
<gene>
    <name evidence="6" type="ORF">C7M84_012426</name>
</gene>
<organism evidence="6 7">
    <name type="scientific">Penaeus vannamei</name>
    <name type="common">Whiteleg shrimp</name>
    <name type="synonym">Litopenaeus vannamei</name>
    <dbReference type="NCBI Taxonomy" id="6689"/>
    <lineage>
        <taxon>Eukaryota</taxon>
        <taxon>Metazoa</taxon>
        <taxon>Ecdysozoa</taxon>
        <taxon>Arthropoda</taxon>
        <taxon>Crustacea</taxon>
        <taxon>Multicrustacea</taxon>
        <taxon>Malacostraca</taxon>
        <taxon>Eumalacostraca</taxon>
        <taxon>Eucarida</taxon>
        <taxon>Decapoda</taxon>
        <taxon>Dendrobranchiata</taxon>
        <taxon>Penaeoidea</taxon>
        <taxon>Penaeidae</taxon>
        <taxon>Penaeus</taxon>
    </lineage>
</organism>
<keyword evidence="7" id="KW-1185">Reference proteome</keyword>
<keyword evidence="2" id="KW-0812">Transmembrane</keyword>